<dbReference type="EnsemblPlants" id="EMT09188">
    <property type="protein sequence ID" value="EMT09188"/>
    <property type="gene ID" value="F775_42645"/>
</dbReference>
<dbReference type="AlphaFoldDB" id="M8C1X8"/>
<organism evidence="1">
    <name type="scientific">Aegilops tauschii</name>
    <name type="common">Tausch's goatgrass</name>
    <name type="synonym">Aegilops squarrosa</name>
    <dbReference type="NCBI Taxonomy" id="37682"/>
    <lineage>
        <taxon>Eukaryota</taxon>
        <taxon>Viridiplantae</taxon>
        <taxon>Streptophyta</taxon>
        <taxon>Embryophyta</taxon>
        <taxon>Tracheophyta</taxon>
        <taxon>Spermatophyta</taxon>
        <taxon>Magnoliopsida</taxon>
        <taxon>Liliopsida</taxon>
        <taxon>Poales</taxon>
        <taxon>Poaceae</taxon>
        <taxon>BOP clade</taxon>
        <taxon>Pooideae</taxon>
        <taxon>Triticodae</taxon>
        <taxon>Triticeae</taxon>
        <taxon>Triticinae</taxon>
        <taxon>Aegilops</taxon>
    </lineage>
</organism>
<proteinExistence type="predicted"/>
<protein>
    <submittedName>
        <fullName evidence="1">Uncharacterized protein</fullName>
    </submittedName>
</protein>
<evidence type="ECO:0000313" key="1">
    <source>
        <dbReference type="EnsemblPlants" id="EMT09188"/>
    </source>
</evidence>
<name>M8C1X8_AEGTA</name>
<accession>M8C1X8</accession>
<reference evidence="1" key="1">
    <citation type="submission" date="2015-06" db="UniProtKB">
        <authorList>
            <consortium name="EnsemblPlants"/>
        </authorList>
    </citation>
    <scope>IDENTIFICATION</scope>
</reference>
<sequence length="73" mass="7825">MAASARRAEKELDVVGVGTTETTGGEVVRQDSSINTRGSCVARGDVRDMSAQYGPCFVRTWLSRRPGDGAYQS</sequence>